<proteinExistence type="predicted"/>
<dbReference type="EC" id="2.1.2.5" evidence="3"/>
<dbReference type="GO" id="GO:0005542">
    <property type="term" value="F:folic acid binding"/>
    <property type="evidence" value="ECO:0007669"/>
    <property type="project" value="UniProtKB-KW"/>
</dbReference>
<dbReference type="InterPro" id="IPR012886">
    <property type="entry name" value="Formiminotransferase_N"/>
</dbReference>
<dbReference type="AlphaFoldDB" id="A0A1I0EQP0"/>
<dbReference type="InterPro" id="IPR037070">
    <property type="entry name" value="Formiminotransferase_C_sf"/>
</dbReference>
<evidence type="ECO:0000256" key="5">
    <source>
        <dbReference type="ARBA" id="ARBA00022679"/>
    </source>
</evidence>
<dbReference type="EMBL" id="FOHU01000011">
    <property type="protein sequence ID" value="SET47107.1"/>
    <property type="molecule type" value="Genomic_DNA"/>
</dbReference>
<organism evidence="10 11">
    <name type="scientific">Natronincola peptidivorans</name>
    <dbReference type="NCBI Taxonomy" id="426128"/>
    <lineage>
        <taxon>Bacteria</taxon>
        <taxon>Bacillati</taxon>
        <taxon>Bacillota</taxon>
        <taxon>Clostridia</taxon>
        <taxon>Peptostreptococcales</taxon>
        <taxon>Natronincolaceae</taxon>
        <taxon>Natronincola</taxon>
    </lineage>
</organism>
<comment type="pathway">
    <text evidence="2">Amino-acid degradation; L-histidine degradation into L-glutamate; L-glutamate from N-formimidoyl-L-glutamate (transferase route): step 1/1.</text>
</comment>
<protein>
    <recommendedName>
        <fullName evidence="3">glutamate formimidoyltransferase</fullName>
        <ecNumber evidence="3">2.1.2.5</ecNumber>
    </recommendedName>
</protein>
<dbReference type="RefSeq" id="WP_090444564.1">
    <property type="nucleotide sequence ID" value="NZ_FOHU01000011.1"/>
</dbReference>
<dbReference type="SUPFAM" id="SSF55116">
    <property type="entry name" value="Formiminotransferase domain of formiminotransferase-cyclodeaminase"/>
    <property type="match status" value="2"/>
</dbReference>
<dbReference type="Pfam" id="PF02971">
    <property type="entry name" value="FTCD"/>
    <property type="match status" value="1"/>
</dbReference>
<evidence type="ECO:0000259" key="9">
    <source>
        <dbReference type="SMART" id="SM01222"/>
    </source>
</evidence>
<dbReference type="OrthoDB" id="9773217at2"/>
<evidence type="ECO:0000256" key="7">
    <source>
        <dbReference type="ARBA" id="ARBA00022954"/>
    </source>
</evidence>
<dbReference type="Pfam" id="PF07837">
    <property type="entry name" value="FTCD_N"/>
    <property type="match status" value="1"/>
</dbReference>
<dbReference type="Proteomes" id="UP000199568">
    <property type="component" value="Unassembled WGS sequence"/>
</dbReference>
<dbReference type="Gene3D" id="3.30.990.10">
    <property type="entry name" value="Formiminotransferase, N-terminal subdomain"/>
    <property type="match status" value="1"/>
</dbReference>
<gene>
    <name evidence="10" type="ORF">SAMN05660297_02512</name>
</gene>
<name>A0A1I0EQP0_9FIRM</name>
<keyword evidence="11" id="KW-1185">Reference proteome</keyword>
<dbReference type="SMART" id="SM01222">
    <property type="entry name" value="FTCD_N"/>
    <property type="match status" value="1"/>
</dbReference>
<dbReference type="UniPathway" id="UPA00379">
    <property type="reaction ID" value="UER00555"/>
</dbReference>
<keyword evidence="5 10" id="KW-0808">Transferase</keyword>
<dbReference type="GO" id="GO:0019556">
    <property type="term" value="P:L-histidine catabolic process to glutamate and formamide"/>
    <property type="evidence" value="ECO:0007669"/>
    <property type="project" value="UniProtKB-UniPathway"/>
</dbReference>
<evidence type="ECO:0000256" key="2">
    <source>
        <dbReference type="ARBA" id="ARBA00005082"/>
    </source>
</evidence>
<keyword evidence="7" id="KW-0290">Folate-binding</keyword>
<dbReference type="InterPro" id="IPR022384">
    <property type="entry name" value="FormiminoTrfase_cat_dom_sf"/>
</dbReference>
<evidence type="ECO:0000256" key="1">
    <source>
        <dbReference type="ARBA" id="ARBA00004496"/>
    </source>
</evidence>
<evidence type="ECO:0000256" key="6">
    <source>
        <dbReference type="ARBA" id="ARBA00022808"/>
    </source>
</evidence>
<dbReference type="Gene3D" id="3.30.70.670">
    <property type="entry name" value="Formiminotransferase, C-terminal subdomain"/>
    <property type="match status" value="1"/>
</dbReference>
<dbReference type="GO" id="GO:0030409">
    <property type="term" value="F:glutamate formimidoyltransferase activity"/>
    <property type="evidence" value="ECO:0007669"/>
    <property type="project" value="UniProtKB-EC"/>
</dbReference>
<comment type="subcellular location">
    <subcellularLocation>
        <location evidence="1">Cytoplasm</location>
    </subcellularLocation>
</comment>
<evidence type="ECO:0000259" key="8">
    <source>
        <dbReference type="SMART" id="SM01221"/>
    </source>
</evidence>
<dbReference type="NCBIfam" id="TIGR02024">
    <property type="entry name" value="FtcD"/>
    <property type="match status" value="1"/>
</dbReference>
<feature type="domain" description="Formiminotransferase N-terminal subdomain" evidence="9">
    <location>
        <begin position="6"/>
        <end position="183"/>
    </location>
</feature>
<keyword evidence="4" id="KW-0963">Cytoplasm</keyword>
<dbReference type="GO" id="GO:0019557">
    <property type="term" value="P:L-histidine catabolic process to glutamate and formate"/>
    <property type="evidence" value="ECO:0007669"/>
    <property type="project" value="UniProtKB-UniPathway"/>
</dbReference>
<dbReference type="GO" id="GO:0005737">
    <property type="term" value="C:cytoplasm"/>
    <property type="evidence" value="ECO:0007669"/>
    <property type="project" value="UniProtKB-SubCell"/>
</dbReference>
<dbReference type="InterPro" id="IPR037064">
    <property type="entry name" value="Formiminotransferase_N_sf"/>
</dbReference>
<dbReference type="InterPro" id="IPR004227">
    <property type="entry name" value="Formiminotransferase_cat"/>
</dbReference>
<dbReference type="SMART" id="SM01221">
    <property type="entry name" value="FTCD"/>
    <property type="match status" value="1"/>
</dbReference>
<dbReference type="InterPro" id="IPR051623">
    <property type="entry name" value="FTCD"/>
</dbReference>
<dbReference type="PANTHER" id="PTHR12234">
    <property type="entry name" value="FORMIMINOTRANSFERASE-CYCLODEAMINASE"/>
    <property type="match status" value="1"/>
</dbReference>
<evidence type="ECO:0000256" key="4">
    <source>
        <dbReference type="ARBA" id="ARBA00022490"/>
    </source>
</evidence>
<dbReference type="STRING" id="426128.SAMN05660297_02512"/>
<feature type="domain" description="Formiminotransferase C-terminal subdomain" evidence="8">
    <location>
        <begin position="184"/>
        <end position="298"/>
    </location>
</feature>
<dbReference type="InterPro" id="IPR013802">
    <property type="entry name" value="Formiminotransferase_C"/>
</dbReference>
<keyword evidence="6" id="KW-0369">Histidine metabolism</keyword>
<dbReference type="PANTHER" id="PTHR12234:SF8">
    <property type="entry name" value="FORMIMINOTRANSFERASE-CYCLODEAMINASE"/>
    <property type="match status" value="1"/>
</dbReference>
<evidence type="ECO:0000313" key="11">
    <source>
        <dbReference type="Proteomes" id="UP000199568"/>
    </source>
</evidence>
<reference evidence="10 11" key="1">
    <citation type="submission" date="2016-10" db="EMBL/GenBank/DDBJ databases">
        <authorList>
            <person name="de Groot N.N."/>
        </authorList>
    </citation>
    <scope>NUCLEOTIDE SEQUENCE [LARGE SCALE GENOMIC DNA]</scope>
    <source>
        <strain evidence="10 11">DSM 18979</strain>
    </source>
</reference>
<sequence>MGDKKKIVQCVPNFSEGRDLQKIEEIVNAFRGKEAVKLLDYSRDEDHNRAVVTVVGEPEALKAAVIEAIGRAIKVIDMTEHEGQHPRMGAVDVVPFIPIRNVTMEETVKLAQAVAKEVSAEFNLPIFLYEKAATSPERENLAKVRKGQFEGMSEKLKQPEWQPDFGPREMHPTAGVTAVGARMPLVAYNVNLDTDKLEIADKIAKNVRHISGGLRYCKGMGVELKERGIVQVSMNMTDYTKTALYRVFELIKIEAKRYGVNIVGSEIVGSVPMEALVDTAAYYLGLEDFTMEQVLEARLME</sequence>
<evidence type="ECO:0000313" key="10">
    <source>
        <dbReference type="EMBL" id="SET47107.1"/>
    </source>
</evidence>
<evidence type="ECO:0000256" key="3">
    <source>
        <dbReference type="ARBA" id="ARBA00012252"/>
    </source>
</evidence>
<accession>A0A1I0EQP0</accession>